<dbReference type="NCBIfam" id="TIGR01552">
    <property type="entry name" value="phd_fam"/>
    <property type="match status" value="1"/>
</dbReference>
<dbReference type="AlphaFoldDB" id="A0A426FQG4"/>
<feature type="region of interest" description="Disordered" evidence="3">
    <location>
        <begin position="116"/>
        <end position="137"/>
    </location>
</feature>
<dbReference type="Proteomes" id="UP000270261">
    <property type="component" value="Unassembled WGS sequence"/>
</dbReference>
<organism evidence="4 5">
    <name type="scientific">Lautropia dentalis</name>
    <dbReference type="NCBI Taxonomy" id="2490857"/>
    <lineage>
        <taxon>Bacteria</taxon>
        <taxon>Pseudomonadati</taxon>
        <taxon>Pseudomonadota</taxon>
        <taxon>Betaproteobacteria</taxon>
        <taxon>Burkholderiales</taxon>
        <taxon>Burkholderiaceae</taxon>
        <taxon>Lautropia</taxon>
    </lineage>
</organism>
<sequence length="137" mass="15310">MRTISASEARQGFAELLESTREGPVLIERQKRGVAVVMSVEEYDRLVAERRGYGAPVPAGHMVLMEPVRQAYGSRQPGVLSAERNRPRKKRQMGTLKGKLPDFEGFDDWMADEIDEMFNGKDPSPDSSLVEEGGKDK</sequence>
<name>A0A426FQG4_9BURK</name>
<evidence type="ECO:0000313" key="4">
    <source>
        <dbReference type="EMBL" id="RRN44907.1"/>
    </source>
</evidence>
<comment type="similarity">
    <text evidence="1 2">Belongs to the phD/YefM antitoxin family.</text>
</comment>
<dbReference type="Pfam" id="PF02604">
    <property type="entry name" value="PhdYeFM_antitox"/>
    <property type="match status" value="1"/>
</dbReference>
<gene>
    <name evidence="4" type="ORF">EHV23_01100</name>
</gene>
<proteinExistence type="inferred from homology"/>
<evidence type="ECO:0000256" key="1">
    <source>
        <dbReference type="ARBA" id="ARBA00009981"/>
    </source>
</evidence>
<dbReference type="OrthoDB" id="165038at2"/>
<accession>A0A426FQG4</accession>
<feature type="region of interest" description="Disordered" evidence="3">
    <location>
        <begin position="74"/>
        <end position="94"/>
    </location>
</feature>
<evidence type="ECO:0000256" key="3">
    <source>
        <dbReference type="SAM" id="MobiDB-lite"/>
    </source>
</evidence>
<comment type="caution">
    <text evidence="4">The sequence shown here is derived from an EMBL/GenBank/DDBJ whole genome shotgun (WGS) entry which is preliminary data.</text>
</comment>
<protein>
    <recommendedName>
        <fullName evidence="2">Antitoxin</fullName>
    </recommendedName>
</protein>
<reference evidence="4 5" key="1">
    <citation type="submission" date="2018-11" db="EMBL/GenBank/DDBJ databases">
        <title>Genome sequencing of Lautropia sp. KCOM 2505 (= ChDC F240).</title>
        <authorList>
            <person name="Kook J.-K."/>
            <person name="Park S.-N."/>
            <person name="Lim Y.K."/>
        </authorList>
    </citation>
    <scope>NUCLEOTIDE SEQUENCE [LARGE SCALE GENOMIC DNA]</scope>
    <source>
        <strain evidence="4 5">KCOM 2505</strain>
    </source>
</reference>
<dbReference type="SUPFAM" id="SSF143120">
    <property type="entry name" value="YefM-like"/>
    <property type="match status" value="1"/>
</dbReference>
<keyword evidence="5" id="KW-1185">Reference proteome</keyword>
<dbReference type="InterPro" id="IPR006442">
    <property type="entry name" value="Antitoxin_Phd/YefM"/>
</dbReference>
<comment type="function">
    <text evidence="2">Antitoxin component of a type II toxin-antitoxin (TA) system.</text>
</comment>
<evidence type="ECO:0000256" key="2">
    <source>
        <dbReference type="RuleBase" id="RU362080"/>
    </source>
</evidence>
<dbReference type="EMBL" id="RRUE01000001">
    <property type="protein sequence ID" value="RRN44907.1"/>
    <property type="molecule type" value="Genomic_DNA"/>
</dbReference>
<dbReference type="InterPro" id="IPR036165">
    <property type="entry name" value="YefM-like_sf"/>
</dbReference>
<dbReference type="RefSeq" id="WP_125094339.1">
    <property type="nucleotide sequence ID" value="NZ_RRUE01000001.1"/>
</dbReference>
<evidence type="ECO:0000313" key="5">
    <source>
        <dbReference type="Proteomes" id="UP000270261"/>
    </source>
</evidence>
<dbReference type="Gene3D" id="3.40.1620.10">
    <property type="entry name" value="YefM-like domain"/>
    <property type="match status" value="1"/>
</dbReference>